<dbReference type="InterPro" id="IPR027417">
    <property type="entry name" value="P-loop_NTPase"/>
</dbReference>
<feature type="domain" description="NB-ARC" evidence="1">
    <location>
        <begin position="332"/>
        <end position="454"/>
    </location>
</feature>
<dbReference type="Proteomes" id="UP001583172">
    <property type="component" value="Unassembled WGS sequence"/>
</dbReference>
<reference evidence="2 3" key="1">
    <citation type="journal article" date="2024" name="Commun. Biol.">
        <title>Comparative genomic analysis of thermophilic fungi reveals convergent evolutionary adaptations and gene losses.</title>
        <authorList>
            <person name="Steindorff A.S."/>
            <person name="Aguilar-Pontes M.V."/>
            <person name="Robinson A.J."/>
            <person name="Andreopoulos B."/>
            <person name="LaButti K."/>
            <person name="Kuo A."/>
            <person name="Mondo S."/>
            <person name="Riley R."/>
            <person name="Otillar R."/>
            <person name="Haridas S."/>
            <person name="Lipzen A."/>
            <person name="Grimwood J."/>
            <person name="Schmutz J."/>
            <person name="Clum A."/>
            <person name="Reid I.D."/>
            <person name="Moisan M.C."/>
            <person name="Butler G."/>
            <person name="Nguyen T.T.M."/>
            <person name="Dewar K."/>
            <person name="Conant G."/>
            <person name="Drula E."/>
            <person name="Henrissat B."/>
            <person name="Hansel C."/>
            <person name="Singer S."/>
            <person name="Hutchinson M.I."/>
            <person name="de Vries R.P."/>
            <person name="Natvig D.O."/>
            <person name="Powell A.J."/>
            <person name="Tsang A."/>
            <person name="Grigoriev I.V."/>
        </authorList>
    </citation>
    <scope>NUCLEOTIDE SEQUENCE [LARGE SCALE GENOMIC DNA]</scope>
    <source>
        <strain evidence="2 3">CBS 620.91</strain>
    </source>
</reference>
<dbReference type="InterPro" id="IPR053137">
    <property type="entry name" value="NLR-like"/>
</dbReference>
<dbReference type="Gene3D" id="3.40.50.300">
    <property type="entry name" value="P-loop containing nucleotide triphosphate hydrolases"/>
    <property type="match status" value="1"/>
</dbReference>
<dbReference type="InterPro" id="IPR002182">
    <property type="entry name" value="NB-ARC"/>
</dbReference>
<gene>
    <name evidence="2" type="ORF">VTJ49DRAFT_1573</name>
</gene>
<protein>
    <recommendedName>
        <fullName evidence="1">NB-ARC domain-containing protein</fullName>
    </recommendedName>
</protein>
<accession>A0ABR3VP70</accession>
<organism evidence="2 3">
    <name type="scientific">Humicola insolens</name>
    <name type="common">Soft-rot fungus</name>
    <dbReference type="NCBI Taxonomy" id="85995"/>
    <lineage>
        <taxon>Eukaryota</taxon>
        <taxon>Fungi</taxon>
        <taxon>Dikarya</taxon>
        <taxon>Ascomycota</taxon>
        <taxon>Pezizomycotina</taxon>
        <taxon>Sordariomycetes</taxon>
        <taxon>Sordariomycetidae</taxon>
        <taxon>Sordariales</taxon>
        <taxon>Chaetomiaceae</taxon>
        <taxon>Mycothermus</taxon>
    </lineage>
</organism>
<dbReference type="Pfam" id="PF13424">
    <property type="entry name" value="TPR_12"/>
    <property type="match status" value="3"/>
</dbReference>
<dbReference type="Pfam" id="PF13374">
    <property type="entry name" value="TPR_10"/>
    <property type="match status" value="1"/>
</dbReference>
<dbReference type="Gene3D" id="1.25.40.10">
    <property type="entry name" value="Tetratricopeptide repeat domain"/>
    <property type="match status" value="3"/>
</dbReference>
<dbReference type="PANTHER" id="PTHR46082">
    <property type="entry name" value="ATP/GTP-BINDING PROTEIN-RELATED"/>
    <property type="match status" value="1"/>
</dbReference>
<dbReference type="Pfam" id="PF00931">
    <property type="entry name" value="NB-ARC"/>
    <property type="match status" value="1"/>
</dbReference>
<evidence type="ECO:0000313" key="3">
    <source>
        <dbReference type="Proteomes" id="UP001583172"/>
    </source>
</evidence>
<name>A0ABR3VP70_HUMIN</name>
<dbReference type="PANTHER" id="PTHR46082:SF6">
    <property type="entry name" value="AAA+ ATPASE DOMAIN-CONTAINING PROTEIN-RELATED"/>
    <property type="match status" value="1"/>
</dbReference>
<comment type="caution">
    <text evidence="2">The sequence shown here is derived from an EMBL/GenBank/DDBJ whole genome shotgun (WGS) entry which is preliminary data.</text>
</comment>
<dbReference type="EMBL" id="JAZGSY010000016">
    <property type="protein sequence ID" value="KAL1843463.1"/>
    <property type="molecule type" value="Genomic_DNA"/>
</dbReference>
<dbReference type="InterPro" id="IPR011990">
    <property type="entry name" value="TPR-like_helical_dom_sf"/>
</dbReference>
<keyword evidence="3" id="KW-1185">Reference proteome</keyword>
<dbReference type="SUPFAM" id="SSF52540">
    <property type="entry name" value="P-loop containing nucleoside triphosphate hydrolases"/>
    <property type="match status" value="1"/>
</dbReference>
<proteinExistence type="predicted"/>
<sequence>MYWCDASALPPNHIECPPTLSSRQCGQASASTGLARGNYGEKFSDTGLWKENQMQDMDIDAAALDQLRQRIPRTVKQVEYEAFFEAARSCTTNTDALDLLKEMQANPKYDRGIHKFFDRVNRLLQPLRLFKRALDTLCQVEPIFTIFWGSVKVLMEIANEVAQVPSVVSKGIDQLIGYFPAYEQYQKVLRRPEGLSLREPLTNIYVEYLTFCILARRLAKPGFESLWATVKAVFELDNPFSQCLSSFENHSKQVLEIAAPLTLSAVLVAANVSINLADTNDELGAFKNMVLSIINATDANSILTAVTPCHMVPGLLSEAFVGRGPEIEWLRDTLQPEQDERLGMRVGIHGMTGMGKTQLMLKYEAEYRSCYSTQLFLSAPSKKNFQDSLQDVLEALDLPQRDKPDLSAKILGLHNWLLQSQNWLLLIDNVDNESVDLILQLLAPGAPGHVIVTSQEPPTNEAVEIFIKHAGIAADAENKSVATEIVQALGFLPHAIEQAASYTRVNWLSPEAFLDRYQETPDEILEWDKDYDEKLLVFDSLEKWHPDALAILKAFSLLETESIPVFDEWQRADWTPGFSNVLLSDIFSDRVRRERAIAKLCDLSLVRRMSDQRLLWMHDLTRTTARRLIPPWDMKAWVNEILKVVYHMMPVKESTAEDRGWVDTCLPFAMGLLRKVELEFQTDEYACLLALCAVCNLRHDAWGLSQEQFEAALPEYAKYLGLEHPRTLTLMHNHAWAVRNRGNVKTGEAIFRRTWELRSKAVGPGAPETLSALNDLAETIERAGRLKEAEAMFKALWEGYRESTGEGSQETLAAGHNYALCFHNQGRLREAAEVYRDVLSRSAKERVPRDEGTLKTMANYAATLDQDGRSDEASDMYHRALVGYTEILGVNHRLTLRLRVNIASLLKQQGRFKDAEFELLQCVEKAMSLWEIAGVETMAYLYDMGEVWQAKGDLCKARDAYKTVVDAVKGEMIGHPLVPRWIDSWSTAEREMGHLTLALEKSKLAYELFEGQLGWYDPYTLVAANDYAEALQALGEYPQAWGLYTRCLGSFSSLLGKDHPHYAMTLNNMGRCCWAMEDKTPAEAETYFLQAHEVLQARVGASHFCTLTVALNIARTKAADGNIEEGLALAEETRDALAAVIGPNHPLVSAAHLVLGILTASRGDDSSLLAAADHIRAAVSAARTIQYISGANYYLGIALLVLLLRRTTNTGSSSELAWLLEQLQTPVASALEPFWIPGVGNFTAMQLAQFNPPKALDFGAYIPLFTGETVKLRWGRKTCWREVDNTMLNC</sequence>
<dbReference type="SUPFAM" id="SSF48452">
    <property type="entry name" value="TPR-like"/>
    <property type="match status" value="4"/>
</dbReference>
<evidence type="ECO:0000313" key="2">
    <source>
        <dbReference type="EMBL" id="KAL1843463.1"/>
    </source>
</evidence>
<evidence type="ECO:0000259" key="1">
    <source>
        <dbReference type="Pfam" id="PF00931"/>
    </source>
</evidence>